<protein>
    <submittedName>
        <fullName evidence="2">Alpha/beta hydrolase</fullName>
    </submittedName>
</protein>
<gene>
    <name evidence="2" type="ORF">G3M99_07510</name>
</gene>
<dbReference type="Proteomes" id="UP000481872">
    <property type="component" value="Unassembled WGS sequence"/>
</dbReference>
<dbReference type="EMBL" id="JAAGPU010000011">
    <property type="protein sequence ID" value="NEU04714.1"/>
    <property type="molecule type" value="Genomic_DNA"/>
</dbReference>
<keyword evidence="3" id="KW-1185">Reference proteome</keyword>
<accession>A0A6M0H3D6</accession>
<reference evidence="2 3" key="1">
    <citation type="submission" date="2020-02" db="EMBL/GenBank/DDBJ databases">
        <title>Genome assembly of a novel Clostridium senegalense strain.</title>
        <authorList>
            <person name="Gupta T.B."/>
            <person name="Jauregui R."/>
            <person name="Maclean P."/>
            <person name="Nawarathana A."/>
            <person name="Brightwell G."/>
        </authorList>
    </citation>
    <scope>NUCLEOTIDE SEQUENCE [LARGE SCALE GENOMIC DNA]</scope>
    <source>
        <strain evidence="2 3">AGRFS4</strain>
    </source>
</reference>
<dbReference type="SUPFAM" id="SSF53474">
    <property type="entry name" value="alpha/beta-Hydrolases"/>
    <property type="match status" value="1"/>
</dbReference>
<organism evidence="2 3">
    <name type="scientific">Clostridium senegalense</name>
    <dbReference type="NCBI Taxonomy" id="1465809"/>
    <lineage>
        <taxon>Bacteria</taxon>
        <taxon>Bacillati</taxon>
        <taxon>Bacillota</taxon>
        <taxon>Clostridia</taxon>
        <taxon>Eubacteriales</taxon>
        <taxon>Clostridiaceae</taxon>
        <taxon>Clostridium</taxon>
    </lineage>
</organism>
<evidence type="ECO:0000313" key="2">
    <source>
        <dbReference type="EMBL" id="NEU04714.1"/>
    </source>
</evidence>
<dbReference type="InterPro" id="IPR022742">
    <property type="entry name" value="Hydrolase_4"/>
</dbReference>
<dbReference type="AlphaFoldDB" id="A0A6M0H3D6"/>
<dbReference type="InterPro" id="IPR029058">
    <property type="entry name" value="AB_hydrolase_fold"/>
</dbReference>
<comment type="caution">
    <text evidence="2">The sequence shown here is derived from an EMBL/GenBank/DDBJ whole genome shotgun (WGS) entry which is preliminary data.</text>
</comment>
<dbReference type="GO" id="GO:0016787">
    <property type="term" value="F:hydrolase activity"/>
    <property type="evidence" value="ECO:0007669"/>
    <property type="project" value="UniProtKB-KW"/>
</dbReference>
<keyword evidence="2" id="KW-0378">Hydrolase</keyword>
<sequence>MTLSTFFIKDKKDKNIHIYKWDCDASSPKGVVQISHGMAEHGLRYDNFAKLLNDNGFIVYANDHRGHGKTSPNDLGYMGEGDAFQLMVDNLKEVTDLIKKENPNLPIFLFGHSMGSFLSLRYSELFGKELKGLILCGSNGNQKLLFSFAEKLAKYQMKKHGEKTPAKFMDKLSFGNFNNKFKPIRTNFDWLTRNTAEVDKYIDDPLCGAIHSNSYFYYLLKGLKRNHKSENLSMIPKSLPILLISGSEDPVGLMGNGVKKLQKSLLHHGINSVDMILYPGARHELLNEINKDDVHLDILKFLNDIL</sequence>
<dbReference type="InterPro" id="IPR051044">
    <property type="entry name" value="MAG_DAG_Lipase"/>
</dbReference>
<dbReference type="Gene3D" id="3.40.50.1820">
    <property type="entry name" value="alpha/beta hydrolase"/>
    <property type="match status" value="1"/>
</dbReference>
<evidence type="ECO:0000313" key="3">
    <source>
        <dbReference type="Proteomes" id="UP000481872"/>
    </source>
</evidence>
<name>A0A6M0H3D6_9CLOT</name>
<dbReference type="Pfam" id="PF12146">
    <property type="entry name" value="Hydrolase_4"/>
    <property type="match status" value="1"/>
</dbReference>
<evidence type="ECO:0000259" key="1">
    <source>
        <dbReference type="Pfam" id="PF12146"/>
    </source>
</evidence>
<dbReference type="PANTHER" id="PTHR11614">
    <property type="entry name" value="PHOSPHOLIPASE-RELATED"/>
    <property type="match status" value="1"/>
</dbReference>
<proteinExistence type="predicted"/>
<feature type="domain" description="Serine aminopeptidase S33" evidence="1">
    <location>
        <begin position="27"/>
        <end position="289"/>
    </location>
</feature>
<dbReference type="RefSeq" id="WP_199869723.1">
    <property type="nucleotide sequence ID" value="NZ_JAAGPU010000011.1"/>
</dbReference>